<dbReference type="Proteomes" id="UP000298416">
    <property type="component" value="Unassembled WGS sequence"/>
</dbReference>
<accession>A0A8X8YPI2</accession>
<keyword evidence="1" id="KW-0732">Signal</keyword>
<evidence type="ECO:0000256" key="1">
    <source>
        <dbReference type="SAM" id="SignalP"/>
    </source>
</evidence>
<comment type="caution">
    <text evidence="2">The sequence shown here is derived from an EMBL/GenBank/DDBJ whole genome shotgun (WGS) entry which is preliminary data.</text>
</comment>
<sequence length="122" mass="14074">MIWLVLCFGLNFCLFSEVKFQQEITICSGTMANGGLSNEALVLMILDIIRVHRLRITCCLLAYGLLGDGEDLAGRRVRRRFSHTERIPTQVEAKLLLIKQLRQMDFIVEANEDDVFEFMFML</sequence>
<feature type="signal peptide" evidence="1">
    <location>
        <begin position="1"/>
        <end position="15"/>
    </location>
</feature>
<gene>
    <name evidence="2" type="ORF">SASPL_100164</name>
</gene>
<evidence type="ECO:0008006" key="4">
    <source>
        <dbReference type="Google" id="ProtNLM"/>
    </source>
</evidence>
<protein>
    <recommendedName>
        <fullName evidence="4">Secreted protein</fullName>
    </recommendedName>
</protein>
<dbReference type="AlphaFoldDB" id="A0A8X8YPI2"/>
<name>A0A8X8YPI2_SALSN</name>
<reference evidence="2" key="1">
    <citation type="submission" date="2018-01" db="EMBL/GenBank/DDBJ databases">
        <authorList>
            <person name="Mao J.F."/>
        </authorList>
    </citation>
    <scope>NUCLEOTIDE SEQUENCE</scope>
    <source>
        <strain evidence="2">Huo1</strain>
        <tissue evidence="2">Leaf</tissue>
    </source>
</reference>
<proteinExistence type="predicted"/>
<dbReference type="EMBL" id="PNBA02000001">
    <property type="protein sequence ID" value="KAG6435294.1"/>
    <property type="molecule type" value="Genomic_DNA"/>
</dbReference>
<reference evidence="2" key="2">
    <citation type="submission" date="2020-08" db="EMBL/GenBank/DDBJ databases">
        <title>Plant Genome Project.</title>
        <authorList>
            <person name="Zhang R.-G."/>
        </authorList>
    </citation>
    <scope>NUCLEOTIDE SEQUENCE</scope>
    <source>
        <strain evidence="2">Huo1</strain>
        <tissue evidence="2">Leaf</tissue>
    </source>
</reference>
<keyword evidence="3" id="KW-1185">Reference proteome</keyword>
<feature type="chain" id="PRO_5036490502" description="Secreted protein" evidence="1">
    <location>
        <begin position="16"/>
        <end position="122"/>
    </location>
</feature>
<organism evidence="2">
    <name type="scientific">Salvia splendens</name>
    <name type="common">Scarlet sage</name>
    <dbReference type="NCBI Taxonomy" id="180675"/>
    <lineage>
        <taxon>Eukaryota</taxon>
        <taxon>Viridiplantae</taxon>
        <taxon>Streptophyta</taxon>
        <taxon>Embryophyta</taxon>
        <taxon>Tracheophyta</taxon>
        <taxon>Spermatophyta</taxon>
        <taxon>Magnoliopsida</taxon>
        <taxon>eudicotyledons</taxon>
        <taxon>Gunneridae</taxon>
        <taxon>Pentapetalae</taxon>
        <taxon>asterids</taxon>
        <taxon>lamiids</taxon>
        <taxon>Lamiales</taxon>
        <taxon>Lamiaceae</taxon>
        <taxon>Nepetoideae</taxon>
        <taxon>Mentheae</taxon>
        <taxon>Salviinae</taxon>
        <taxon>Salvia</taxon>
        <taxon>Salvia subgen. Calosphace</taxon>
        <taxon>core Calosphace</taxon>
    </lineage>
</organism>
<evidence type="ECO:0000313" key="2">
    <source>
        <dbReference type="EMBL" id="KAG6435294.1"/>
    </source>
</evidence>
<evidence type="ECO:0000313" key="3">
    <source>
        <dbReference type="Proteomes" id="UP000298416"/>
    </source>
</evidence>